<dbReference type="AlphaFoldDB" id="V9LH65"/>
<evidence type="ECO:0000256" key="2">
    <source>
        <dbReference type="SAM" id="MobiDB-lite"/>
    </source>
</evidence>
<name>V9LH65_CALMI</name>
<dbReference type="Pfam" id="PF06625">
    <property type="entry name" value="DUF1151"/>
    <property type="match status" value="1"/>
</dbReference>
<feature type="compositionally biased region" description="Basic and acidic residues" evidence="2">
    <location>
        <begin position="150"/>
        <end position="171"/>
    </location>
</feature>
<evidence type="ECO:0000256" key="1">
    <source>
        <dbReference type="ARBA" id="ARBA00023054"/>
    </source>
</evidence>
<evidence type="ECO:0000313" key="3">
    <source>
        <dbReference type="EMBL" id="AFP11878.1"/>
    </source>
</evidence>
<dbReference type="EMBL" id="JW879361">
    <property type="protein sequence ID" value="AFP11878.1"/>
    <property type="molecule type" value="mRNA"/>
</dbReference>
<organism evidence="3">
    <name type="scientific">Callorhinchus milii</name>
    <name type="common">Ghost shark</name>
    <dbReference type="NCBI Taxonomy" id="7868"/>
    <lineage>
        <taxon>Eukaryota</taxon>
        <taxon>Metazoa</taxon>
        <taxon>Chordata</taxon>
        <taxon>Craniata</taxon>
        <taxon>Vertebrata</taxon>
        <taxon>Chondrichthyes</taxon>
        <taxon>Holocephali</taxon>
        <taxon>Chimaeriformes</taxon>
        <taxon>Callorhinchidae</taxon>
        <taxon>Callorhinchus</taxon>
    </lineage>
</organism>
<reference evidence="3" key="1">
    <citation type="journal article" date="2014" name="Nature">
        <title>Elephant shark genome provides unique insights into gnathostome evolution.</title>
        <authorList>
            <consortium name="International Elephant Shark Genome Sequencing Consortium"/>
            <person name="Venkatesh B."/>
            <person name="Lee A.P."/>
            <person name="Ravi V."/>
            <person name="Maurya A.K."/>
            <person name="Lian M.M."/>
            <person name="Swann J.B."/>
            <person name="Ohta Y."/>
            <person name="Flajnik M.F."/>
            <person name="Sutoh Y."/>
            <person name="Kasahara M."/>
            <person name="Hoon S."/>
            <person name="Gangu V."/>
            <person name="Roy S.W."/>
            <person name="Irimia M."/>
            <person name="Korzh V."/>
            <person name="Kondrychyn I."/>
            <person name="Lim Z.W."/>
            <person name="Tay B.H."/>
            <person name="Tohari S."/>
            <person name="Kong K.W."/>
            <person name="Ho S."/>
            <person name="Lorente-Galdos B."/>
            <person name="Quilez J."/>
            <person name="Marques-Bonet T."/>
            <person name="Raney B.J."/>
            <person name="Ingham P.W."/>
            <person name="Tay A."/>
            <person name="Hillier L.W."/>
            <person name="Minx P."/>
            <person name="Boehm T."/>
            <person name="Wilson R.K."/>
            <person name="Brenner S."/>
            <person name="Warren W.C."/>
        </authorList>
    </citation>
    <scope>NUCLEOTIDE SEQUENCE</scope>
    <source>
        <tissue evidence="3">Ovary</tissue>
    </source>
</reference>
<dbReference type="InterPro" id="IPR009533">
    <property type="entry name" value="FAM107"/>
</dbReference>
<feature type="non-terminal residue" evidence="3">
    <location>
        <position position="1"/>
    </location>
</feature>
<dbReference type="PANTHER" id="PTHR16768">
    <property type="entry name" value="DOWN REGULATED IN RENAL CARCINOMA 1/TU3A"/>
    <property type="match status" value="1"/>
</dbReference>
<dbReference type="PANTHER" id="PTHR16768:SF5">
    <property type="entry name" value="FI14214P"/>
    <property type="match status" value="1"/>
</dbReference>
<protein>
    <submittedName>
        <fullName evidence="3">Downregulated in renal cell carcinoma-like protein</fullName>
    </submittedName>
</protein>
<proteinExistence type="evidence at transcript level"/>
<feature type="region of interest" description="Disordered" evidence="2">
    <location>
        <begin position="1"/>
        <end position="67"/>
    </location>
</feature>
<feature type="compositionally biased region" description="Basic and acidic residues" evidence="2">
    <location>
        <begin position="93"/>
        <end position="123"/>
    </location>
</feature>
<keyword evidence="1" id="KW-0175">Coiled coil</keyword>
<feature type="region of interest" description="Disordered" evidence="2">
    <location>
        <begin position="89"/>
        <end position="171"/>
    </location>
</feature>
<sequence>FRSETKNKVAGNIQQSGCSSMRDGTRSGYAWAGERGAGTELDRGAMAHSNDNTELIKPRKLNNPVKDSKNYQELHRELLLSQKRGSVLQNKPELQRVMEQRKYDLQKEREEAQRPKSDFEQELKKRHQILEQYEQEQQKTEEQENVPEFVKVKESLRRTKLTSDAEDSRVS</sequence>
<accession>V9LH65</accession>